<name>A0ABT4YL15_9STAP</name>
<dbReference type="RefSeq" id="WP_200887935.1">
    <property type="nucleotide sequence ID" value="NZ_JABEVU030000001.1"/>
</dbReference>
<keyword evidence="3" id="KW-1185">Reference proteome</keyword>
<dbReference type="Gene3D" id="2.60.40.1080">
    <property type="match status" value="1"/>
</dbReference>
<dbReference type="Proteomes" id="UP000527860">
    <property type="component" value="Unassembled WGS sequence"/>
</dbReference>
<dbReference type="SMART" id="SM00635">
    <property type="entry name" value="BID_2"/>
    <property type="match status" value="1"/>
</dbReference>
<protein>
    <submittedName>
        <fullName evidence="2">Ig-like domain-containing protein</fullName>
    </submittedName>
</protein>
<comment type="caution">
    <text evidence="2">The sequence shown here is derived from an EMBL/GenBank/DDBJ whole genome shotgun (WGS) entry which is preliminary data.</text>
</comment>
<dbReference type="EMBL" id="JABEVU030000001">
    <property type="protein sequence ID" value="MDB0581384.1"/>
    <property type="molecule type" value="Genomic_DNA"/>
</dbReference>
<evidence type="ECO:0000259" key="1">
    <source>
        <dbReference type="SMART" id="SM00635"/>
    </source>
</evidence>
<dbReference type="NCBIfam" id="NF047353">
    <property type="entry name" value="tube_lmo2291"/>
    <property type="match status" value="1"/>
</dbReference>
<dbReference type="InterPro" id="IPR003343">
    <property type="entry name" value="Big_2"/>
</dbReference>
<dbReference type="Pfam" id="PF02368">
    <property type="entry name" value="Big_2"/>
    <property type="match status" value="1"/>
</dbReference>
<reference evidence="2" key="2">
    <citation type="submission" date="2022-12" db="EMBL/GenBank/DDBJ databases">
        <title>Genome analysis and biological profiling of marine Salinicoccus roseus MOSEL-ME25.</title>
        <authorList>
            <person name="Mirza F.T."/>
            <person name="Xie Y."/>
            <person name="Shinwari Z.K."/>
        </authorList>
    </citation>
    <scope>NUCLEOTIDE SEQUENCE</scope>
    <source>
        <strain evidence="2">MOSEL-ME25</strain>
    </source>
</reference>
<evidence type="ECO:0000313" key="2">
    <source>
        <dbReference type="EMBL" id="MDB0581384.1"/>
    </source>
</evidence>
<sequence length="232" mass="24719">MFYLQSKHKFEIQNDLGTWLRLAGGISSFEPDPNEETSDDRYLDGNGFAETDVTGGQLVIAIEGHRFHGDAAQDYIYSNQWKFGQARRSRARWTQPDGTQLEGPVTIAAVTGPGGEAGEKGAIGFELRFNGEPTVNDPAEPVTPTQAEIDQQQVTTLTVEPATLSLVEGDDGQLTATTEPEGHTVTWSSSDENIAMVDDTGLVTAIATGSATITAKADDQTATSDVTVTAAP</sequence>
<feature type="domain" description="BIG2" evidence="1">
    <location>
        <begin position="153"/>
        <end position="227"/>
    </location>
</feature>
<proteinExistence type="predicted"/>
<dbReference type="InterPro" id="IPR008964">
    <property type="entry name" value="Invasin/intimin_cell_adhesion"/>
</dbReference>
<gene>
    <name evidence="2" type="ORF">F7P68_0012695</name>
</gene>
<organism evidence="2 3">
    <name type="scientific">Salinicoccus roseus</name>
    <dbReference type="NCBI Taxonomy" id="45670"/>
    <lineage>
        <taxon>Bacteria</taxon>
        <taxon>Bacillati</taxon>
        <taxon>Bacillota</taxon>
        <taxon>Bacilli</taxon>
        <taxon>Bacillales</taxon>
        <taxon>Staphylococcaceae</taxon>
        <taxon>Salinicoccus</taxon>
    </lineage>
</organism>
<evidence type="ECO:0000313" key="3">
    <source>
        <dbReference type="Proteomes" id="UP000527860"/>
    </source>
</evidence>
<dbReference type="GeneID" id="77846530"/>
<reference evidence="2" key="1">
    <citation type="submission" date="2020-04" db="EMBL/GenBank/DDBJ databases">
        <authorList>
            <person name="Tanveer F."/>
            <person name="Xie Y."/>
            <person name="Shinwari Z.K."/>
        </authorList>
    </citation>
    <scope>NUCLEOTIDE SEQUENCE</scope>
    <source>
        <strain evidence="2">MOSEL-ME25</strain>
    </source>
</reference>
<accession>A0ABT4YL15</accession>
<dbReference type="SUPFAM" id="SSF49373">
    <property type="entry name" value="Invasin/intimin cell-adhesion fragments"/>
    <property type="match status" value="1"/>
</dbReference>